<sequence length="289" mass="32219">MARRKRDENAREESKDRGCSCLNNCFESSAISIHSNIVSVLSKSFVDCFLKCSECCKGISYVSEFSRLASRRLMEIYRCGDPVKRLLEETKKYIDNLEEAAKQVFSNVFRYEVKLMSRLTVHCSSHHLPLDISLAWDPVLNVPYIPSSSIRGVVRAFFEENNVVVNSRNLAKLFGDTEYSSDVAFFDAYPVRCEGENLVEADVITPHYNEVAGRIDEARSSPTPLVFPVLAPGTVLHVVVVLKKPLGRELSGVFMDNVGKALGSGLGAKTSVGYGRIRVINVLSKEIVR</sequence>
<gene>
    <name evidence="3" type="primary">cmr6</name>
    <name evidence="3" type="ORF">ENT87_03425</name>
</gene>
<dbReference type="AlphaFoldDB" id="A0A7J3I7I4"/>
<evidence type="ECO:0000259" key="2">
    <source>
        <dbReference type="Pfam" id="PF03787"/>
    </source>
</evidence>
<evidence type="ECO:0000256" key="1">
    <source>
        <dbReference type="ARBA" id="ARBA00023118"/>
    </source>
</evidence>
<feature type="domain" description="CRISPR type III-associated protein" evidence="2">
    <location>
        <begin position="131"/>
        <end position="278"/>
    </location>
</feature>
<accession>A0A7J3I7I4</accession>
<reference evidence="3" key="1">
    <citation type="journal article" date="2020" name="mSystems">
        <title>Genome- and Community-Level Interaction Insights into Carbon Utilization and Element Cycling Functions of Hydrothermarchaeota in Hydrothermal Sediment.</title>
        <authorList>
            <person name="Zhou Z."/>
            <person name="Liu Y."/>
            <person name="Xu W."/>
            <person name="Pan J."/>
            <person name="Luo Z.H."/>
            <person name="Li M."/>
        </authorList>
    </citation>
    <scope>NUCLEOTIDE SEQUENCE [LARGE SCALE GENOMIC DNA]</scope>
    <source>
        <strain evidence="3">SpSt-618</strain>
    </source>
</reference>
<dbReference type="GO" id="GO:0051607">
    <property type="term" value="P:defense response to virus"/>
    <property type="evidence" value="ECO:0007669"/>
    <property type="project" value="UniProtKB-KW"/>
</dbReference>
<comment type="caution">
    <text evidence="3">The sequence shown here is derived from an EMBL/GenBank/DDBJ whole genome shotgun (WGS) entry which is preliminary data.</text>
</comment>
<evidence type="ECO:0000313" key="3">
    <source>
        <dbReference type="EMBL" id="HGN36583.1"/>
    </source>
</evidence>
<dbReference type="Pfam" id="PF03787">
    <property type="entry name" value="RAMPs"/>
    <property type="match status" value="1"/>
</dbReference>
<dbReference type="PANTHER" id="PTHR39965:SF1">
    <property type="entry name" value="CRISPR SYSTEM CMR SUBUNIT CMR6"/>
    <property type="match status" value="1"/>
</dbReference>
<proteinExistence type="predicted"/>
<organism evidence="3">
    <name type="scientific">Ignisphaera aggregans</name>
    <dbReference type="NCBI Taxonomy" id="334771"/>
    <lineage>
        <taxon>Archaea</taxon>
        <taxon>Thermoproteota</taxon>
        <taxon>Thermoprotei</taxon>
        <taxon>Desulfurococcales</taxon>
        <taxon>Desulfurococcaceae</taxon>
        <taxon>Ignisphaera</taxon>
    </lineage>
</organism>
<dbReference type="PANTHER" id="PTHR39965">
    <property type="entry name" value="CRISPR SYSTEM CMR SUBUNIT CMR6"/>
    <property type="match status" value="1"/>
</dbReference>
<keyword evidence="1" id="KW-0051">Antiviral defense</keyword>
<dbReference type="InterPro" id="IPR005537">
    <property type="entry name" value="RAMP_III_fam"/>
</dbReference>
<protein>
    <submittedName>
        <fullName evidence="3">Type III-B CRISPR module RAMP protein Cmr6</fullName>
    </submittedName>
</protein>
<dbReference type="NCBIfam" id="TIGR01898">
    <property type="entry name" value="cas_TM1791_cmr6"/>
    <property type="match status" value="1"/>
</dbReference>
<name>A0A7J3I7I4_9CREN</name>
<dbReference type="EMBL" id="DTAI01000095">
    <property type="protein sequence ID" value="HGN36583.1"/>
    <property type="molecule type" value="Genomic_DNA"/>
</dbReference>
<dbReference type="InterPro" id="IPR010172">
    <property type="entry name" value="CRISPR-assoc_prot_TM1791"/>
</dbReference>